<dbReference type="Pfam" id="PF00196">
    <property type="entry name" value="GerE"/>
    <property type="match status" value="1"/>
</dbReference>
<keyword evidence="3" id="KW-0238">DNA-binding</keyword>
<keyword evidence="2" id="KW-0805">Transcription regulation</keyword>
<sequence>MPSVVIVDDHSAVRAGVAAILAADPEIVIVGEAGSVREAIEQVTSHRPDVVILDVQLPDGNGIDICREITSTLRSRVLILTAYEIPENISAALDAGASGFLAKTAEPNQMIDAVRAVANGQAYLTPSVTQQVIAQVTGKSISSAKASGGLPELTEREQEVLELIAEGLTNKQIAGRLTISPATAKTHVSRIMQKLGASTRTQAAMLARTHNRPSEQRQW</sequence>
<dbReference type="InterPro" id="IPR011006">
    <property type="entry name" value="CheY-like_superfamily"/>
</dbReference>
<dbReference type="OrthoDB" id="9808843at2"/>
<dbReference type="GO" id="GO:0006355">
    <property type="term" value="P:regulation of DNA-templated transcription"/>
    <property type="evidence" value="ECO:0007669"/>
    <property type="project" value="InterPro"/>
</dbReference>
<dbReference type="PROSITE" id="PS50043">
    <property type="entry name" value="HTH_LUXR_2"/>
    <property type="match status" value="1"/>
</dbReference>
<dbReference type="InterPro" id="IPR058245">
    <property type="entry name" value="NreC/VraR/RcsB-like_REC"/>
</dbReference>
<dbReference type="SUPFAM" id="SSF52172">
    <property type="entry name" value="CheY-like"/>
    <property type="match status" value="1"/>
</dbReference>
<evidence type="ECO:0000256" key="5">
    <source>
        <dbReference type="PROSITE-ProRule" id="PRU00169"/>
    </source>
</evidence>
<keyword evidence="4" id="KW-0804">Transcription</keyword>
<dbReference type="InterPro" id="IPR001789">
    <property type="entry name" value="Sig_transdc_resp-reg_receiver"/>
</dbReference>
<feature type="modified residue" description="4-aspartylphosphate" evidence="5">
    <location>
        <position position="54"/>
    </location>
</feature>
<evidence type="ECO:0000313" key="8">
    <source>
        <dbReference type="EMBL" id="KAB1643928.1"/>
    </source>
</evidence>
<dbReference type="PANTHER" id="PTHR43214">
    <property type="entry name" value="TWO-COMPONENT RESPONSE REGULATOR"/>
    <property type="match status" value="1"/>
</dbReference>
<feature type="domain" description="Response regulatory" evidence="7">
    <location>
        <begin position="3"/>
        <end position="118"/>
    </location>
</feature>
<proteinExistence type="predicted"/>
<dbReference type="SMART" id="SM00421">
    <property type="entry name" value="HTH_LUXR"/>
    <property type="match status" value="1"/>
</dbReference>
<dbReference type="InterPro" id="IPR016032">
    <property type="entry name" value="Sig_transdc_resp-reg_C-effctor"/>
</dbReference>
<dbReference type="InterPro" id="IPR000792">
    <property type="entry name" value="Tscrpt_reg_LuxR_C"/>
</dbReference>
<dbReference type="Gene3D" id="3.40.50.2300">
    <property type="match status" value="1"/>
</dbReference>
<dbReference type="GO" id="GO:0003677">
    <property type="term" value="F:DNA binding"/>
    <property type="evidence" value="ECO:0007669"/>
    <property type="project" value="UniProtKB-KW"/>
</dbReference>
<gene>
    <name evidence="8" type="ORF">F8O05_03765</name>
</gene>
<keyword evidence="1 5" id="KW-0597">Phosphoprotein</keyword>
<dbReference type="AlphaFoldDB" id="A0A7J5BCJ7"/>
<evidence type="ECO:0000313" key="9">
    <source>
        <dbReference type="Proteomes" id="UP000433493"/>
    </source>
</evidence>
<dbReference type="PROSITE" id="PS50110">
    <property type="entry name" value="RESPONSE_REGULATORY"/>
    <property type="match status" value="1"/>
</dbReference>
<name>A0A7J5BCJ7_9MICO</name>
<protein>
    <submittedName>
        <fullName evidence="8">Response regulator transcription factor</fullName>
    </submittedName>
</protein>
<dbReference type="Pfam" id="PF00072">
    <property type="entry name" value="Response_reg"/>
    <property type="match status" value="1"/>
</dbReference>
<organism evidence="8 9">
    <name type="scientific">Gulosibacter chungangensis</name>
    <dbReference type="NCBI Taxonomy" id="979746"/>
    <lineage>
        <taxon>Bacteria</taxon>
        <taxon>Bacillati</taxon>
        <taxon>Actinomycetota</taxon>
        <taxon>Actinomycetes</taxon>
        <taxon>Micrococcales</taxon>
        <taxon>Microbacteriaceae</taxon>
        <taxon>Gulosibacter</taxon>
    </lineage>
</organism>
<evidence type="ECO:0000259" key="6">
    <source>
        <dbReference type="PROSITE" id="PS50043"/>
    </source>
</evidence>
<dbReference type="PANTHER" id="PTHR43214:SF24">
    <property type="entry name" value="TRANSCRIPTIONAL REGULATORY PROTEIN NARL-RELATED"/>
    <property type="match status" value="1"/>
</dbReference>
<evidence type="ECO:0000259" key="7">
    <source>
        <dbReference type="PROSITE" id="PS50110"/>
    </source>
</evidence>
<dbReference type="CDD" id="cd17535">
    <property type="entry name" value="REC_NarL-like"/>
    <property type="match status" value="1"/>
</dbReference>
<dbReference type="SUPFAM" id="SSF46894">
    <property type="entry name" value="C-terminal effector domain of the bipartite response regulators"/>
    <property type="match status" value="1"/>
</dbReference>
<accession>A0A7J5BCJ7</accession>
<dbReference type="GO" id="GO:0000160">
    <property type="term" value="P:phosphorelay signal transduction system"/>
    <property type="evidence" value="ECO:0007669"/>
    <property type="project" value="InterPro"/>
</dbReference>
<dbReference type="EMBL" id="WBKB01000002">
    <property type="protein sequence ID" value="KAB1643928.1"/>
    <property type="molecule type" value="Genomic_DNA"/>
</dbReference>
<evidence type="ECO:0000256" key="1">
    <source>
        <dbReference type="ARBA" id="ARBA00022553"/>
    </source>
</evidence>
<dbReference type="CDD" id="cd06170">
    <property type="entry name" value="LuxR_C_like"/>
    <property type="match status" value="1"/>
</dbReference>
<keyword evidence="9" id="KW-1185">Reference proteome</keyword>
<reference evidence="8 9" key="1">
    <citation type="submission" date="2019-09" db="EMBL/GenBank/DDBJ databases">
        <title>Phylogeny of genus Pseudoclavibacter and closely related genus.</title>
        <authorList>
            <person name="Li Y."/>
        </authorList>
    </citation>
    <scope>NUCLEOTIDE SEQUENCE [LARGE SCALE GENOMIC DNA]</scope>
    <source>
        <strain evidence="8 9">KCTC 13959</strain>
    </source>
</reference>
<evidence type="ECO:0000256" key="3">
    <source>
        <dbReference type="ARBA" id="ARBA00023125"/>
    </source>
</evidence>
<dbReference type="Proteomes" id="UP000433493">
    <property type="component" value="Unassembled WGS sequence"/>
</dbReference>
<feature type="domain" description="HTH luxR-type" evidence="6">
    <location>
        <begin position="146"/>
        <end position="211"/>
    </location>
</feature>
<dbReference type="PRINTS" id="PR00038">
    <property type="entry name" value="HTHLUXR"/>
</dbReference>
<comment type="caution">
    <text evidence="8">The sequence shown here is derived from an EMBL/GenBank/DDBJ whole genome shotgun (WGS) entry which is preliminary data.</text>
</comment>
<dbReference type="InterPro" id="IPR039420">
    <property type="entry name" value="WalR-like"/>
</dbReference>
<evidence type="ECO:0000256" key="4">
    <source>
        <dbReference type="ARBA" id="ARBA00023163"/>
    </source>
</evidence>
<evidence type="ECO:0000256" key="2">
    <source>
        <dbReference type="ARBA" id="ARBA00023015"/>
    </source>
</evidence>
<dbReference type="SMART" id="SM00448">
    <property type="entry name" value="REC"/>
    <property type="match status" value="1"/>
</dbReference>
<dbReference type="RefSeq" id="WP_158051432.1">
    <property type="nucleotide sequence ID" value="NZ_WBKB01000002.1"/>
</dbReference>